<reference evidence="1 2" key="1">
    <citation type="submission" date="2019-02" db="EMBL/GenBank/DDBJ databases">
        <title>Deep-cultivation of Planctomycetes and their phenomic and genomic characterization uncovers novel biology.</title>
        <authorList>
            <person name="Wiegand S."/>
            <person name="Jogler M."/>
            <person name="Boedeker C."/>
            <person name="Pinto D."/>
            <person name="Vollmers J."/>
            <person name="Rivas-Marin E."/>
            <person name="Kohn T."/>
            <person name="Peeters S.H."/>
            <person name="Heuer A."/>
            <person name="Rast P."/>
            <person name="Oberbeckmann S."/>
            <person name="Bunk B."/>
            <person name="Jeske O."/>
            <person name="Meyerdierks A."/>
            <person name="Storesund J.E."/>
            <person name="Kallscheuer N."/>
            <person name="Luecker S."/>
            <person name="Lage O.M."/>
            <person name="Pohl T."/>
            <person name="Merkel B.J."/>
            <person name="Hornburger P."/>
            <person name="Mueller R.-W."/>
            <person name="Bruemmer F."/>
            <person name="Labrenz M."/>
            <person name="Spormann A.M."/>
            <person name="Op den Camp H."/>
            <person name="Overmann J."/>
            <person name="Amann R."/>
            <person name="Jetten M.S.M."/>
            <person name="Mascher T."/>
            <person name="Medema M.H."/>
            <person name="Devos D.P."/>
            <person name="Kaster A.-K."/>
            <person name="Ovreas L."/>
            <person name="Rohde M."/>
            <person name="Galperin M.Y."/>
            <person name="Jogler C."/>
        </authorList>
    </citation>
    <scope>NUCLEOTIDE SEQUENCE [LARGE SCALE GENOMIC DNA]</scope>
    <source>
        <strain evidence="1 2">Pan44</strain>
    </source>
</reference>
<evidence type="ECO:0000313" key="1">
    <source>
        <dbReference type="EMBL" id="QDT54820.1"/>
    </source>
</evidence>
<proteinExistence type="predicted"/>
<sequence>METPVVKGFSALLTLPGSGRSIGFGVVIQWMRYPVLSVAPPHPFLFRDALNPVSGPIAECLTPTRPVLLLRRRPLARPDVRIPP</sequence>
<keyword evidence="2" id="KW-1185">Reference proteome</keyword>
<protein>
    <submittedName>
        <fullName evidence="1">Uncharacterized protein</fullName>
    </submittedName>
</protein>
<dbReference type="InParanoid" id="A0A517SFF1"/>
<dbReference type="AlphaFoldDB" id="A0A517SFF1"/>
<accession>A0A517SFF1</accession>
<organism evidence="1 2">
    <name type="scientific">Caulifigura coniformis</name>
    <dbReference type="NCBI Taxonomy" id="2527983"/>
    <lineage>
        <taxon>Bacteria</taxon>
        <taxon>Pseudomonadati</taxon>
        <taxon>Planctomycetota</taxon>
        <taxon>Planctomycetia</taxon>
        <taxon>Planctomycetales</taxon>
        <taxon>Planctomycetaceae</taxon>
        <taxon>Caulifigura</taxon>
    </lineage>
</organism>
<name>A0A517SFF1_9PLAN</name>
<dbReference type="KEGG" id="ccos:Pan44_28580"/>
<dbReference type="EMBL" id="CP036271">
    <property type="protein sequence ID" value="QDT54820.1"/>
    <property type="molecule type" value="Genomic_DNA"/>
</dbReference>
<dbReference type="Proteomes" id="UP000315700">
    <property type="component" value="Chromosome"/>
</dbReference>
<gene>
    <name evidence="1" type="ORF">Pan44_28580</name>
</gene>
<evidence type="ECO:0000313" key="2">
    <source>
        <dbReference type="Proteomes" id="UP000315700"/>
    </source>
</evidence>